<accession>A0A8B9W4Y3</accession>
<organism evidence="3 4">
    <name type="scientific">Anas zonorhyncha</name>
    <name type="common">Eastern spot-billed duck</name>
    <dbReference type="NCBI Taxonomy" id="75864"/>
    <lineage>
        <taxon>Eukaryota</taxon>
        <taxon>Metazoa</taxon>
        <taxon>Chordata</taxon>
        <taxon>Craniata</taxon>
        <taxon>Vertebrata</taxon>
        <taxon>Euteleostomi</taxon>
        <taxon>Archelosauria</taxon>
        <taxon>Archosauria</taxon>
        <taxon>Dinosauria</taxon>
        <taxon>Saurischia</taxon>
        <taxon>Theropoda</taxon>
        <taxon>Coelurosauria</taxon>
        <taxon>Aves</taxon>
        <taxon>Neognathae</taxon>
        <taxon>Galloanserae</taxon>
        <taxon>Anseriformes</taxon>
        <taxon>Anatidae</taxon>
        <taxon>Anatinae</taxon>
        <taxon>Anas</taxon>
    </lineage>
</organism>
<dbReference type="GO" id="GO:0005576">
    <property type="term" value="C:extracellular region"/>
    <property type="evidence" value="ECO:0007669"/>
    <property type="project" value="InterPro"/>
</dbReference>
<dbReference type="Pfam" id="PF07354">
    <property type="entry name" value="Sp38"/>
    <property type="match status" value="1"/>
</dbReference>
<keyword evidence="4" id="KW-1185">Reference proteome</keyword>
<keyword evidence="1" id="KW-0472">Membrane</keyword>
<feature type="domain" description="Zona-pellucida-binding protein 1/2 N-terminal" evidence="2">
    <location>
        <begin position="31"/>
        <end position="127"/>
    </location>
</feature>
<feature type="transmembrane region" description="Helical" evidence="1">
    <location>
        <begin position="12"/>
        <end position="36"/>
    </location>
</feature>
<dbReference type="Ensembl" id="ENSAZOT00000032887.1">
    <property type="protein sequence ID" value="ENSAZOP00000030757.1"/>
    <property type="gene ID" value="ENSAZOG00000019101.1"/>
</dbReference>
<dbReference type="Proteomes" id="UP000694549">
    <property type="component" value="Unplaced"/>
</dbReference>
<dbReference type="GO" id="GO:0001675">
    <property type="term" value="P:acrosome assembly"/>
    <property type="evidence" value="ECO:0007669"/>
    <property type="project" value="TreeGrafter"/>
</dbReference>
<dbReference type="InterPro" id="IPR048806">
    <property type="entry name" value="ZPBP1/2_N"/>
</dbReference>
<dbReference type="GO" id="GO:0001669">
    <property type="term" value="C:acrosomal vesicle"/>
    <property type="evidence" value="ECO:0007669"/>
    <property type="project" value="TreeGrafter"/>
</dbReference>
<keyword evidence="1" id="KW-1133">Transmembrane helix</keyword>
<sequence length="144" mass="16559">NLVLGPCSSVWWFLFEVLCHFMSFTLFSCVAVNVYVKVFTNSPLLVCMDLSLSQEEIIDPKYLWIGPDGKNLEGQTYANLTETGKLMLMGFKESMSGAYTCTLSHRIIETMTQEEVDVFETYKFMLYGKITYSQISFQFGKKFK</sequence>
<dbReference type="AlphaFoldDB" id="A0A8B9W4Y3"/>
<proteinExistence type="predicted"/>
<keyword evidence="1" id="KW-0812">Transmembrane</keyword>
<evidence type="ECO:0000259" key="2">
    <source>
        <dbReference type="Pfam" id="PF07354"/>
    </source>
</evidence>
<evidence type="ECO:0000313" key="3">
    <source>
        <dbReference type="Ensembl" id="ENSAZOP00000030757.1"/>
    </source>
</evidence>
<dbReference type="PANTHER" id="PTHR15443">
    <property type="entry name" value="ZONA PELLUCIDA BINDING PROTEIN SP38"/>
    <property type="match status" value="1"/>
</dbReference>
<protein>
    <submittedName>
        <fullName evidence="3">Zona pellucida binding protein 2</fullName>
    </submittedName>
</protein>
<dbReference type="InterPro" id="IPR010857">
    <property type="entry name" value="Sp38-bd"/>
</dbReference>
<evidence type="ECO:0000256" key="1">
    <source>
        <dbReference type="SAM" id="Phobius"/>
    </source>
</evidence>
<reference evidence="3" key="2">
    <citation type="submission" date="2025-09" db="UniProtKB">
        <authorList>
            <consortium name="Ensembl"/>
        </authorList>
    </citation>
    <scope>IDENTIFICATION</scope>
</reference>
<evidence type="ECO:0000313" key="4">
    <source>
        <dbReference type="Proteomes" id="UP000694549"/>
    </source>
</evidence>
<dbReference type="GO" id="GO:0007339">
    <property type="term" value="P:binding of sperm to zona pellucida"/>
    <property type="evidence" value="ECO:0007669"/>
    <property type="project" value="InterPro"/>
</dbReference>
<dbReference type="PANTHER" id="PTHR15443:SF4">
    <property type="entry name" value="ZONA PELLUCIDA-BINDING PROTEIN 2"/>
    <property type="match status" value="1"/>
</dbReference>
<reference evidence="3" key="1">
    <citation type="submission" date="2025-08" db="UniProtKB">
        <authorList>
            <consortium name="Ensembl"/>
        </authorList>
    </citation>
    <scope>IDENTIFICATION</scope>
</reference>
<dbReference type="GO" id="GO:0002199">
    <property type="term" value="C:zona pellucida receptor complex"/>
    <property type="evidence" value="ECO:0007669"/>
    <property type="project" value="TreeGrafter"/>
</dbReference>
<name>A0A8B9W4Y3_9AVES</name>